<evidence type="ECO:0000256" key="5">
    <source>
        <dbReference type="ARBA" id="ARBA00022679"/>
    </source>
</evidence>
<keyword evidence="5 14" id="KW-0808">Transferase</keyword>
<dbReference type="InterPro" id="IPR007641">
    <property type="entry name" value="RNA_pol_Rpb2_7"/>
</dbReference>
<dbReference type="InterPro" id="IPR039467">
    <property type="entry name" value="TFIIIB_B''_Myb"/>
</dbReference>
<comment type="function">
    <text evidence="14">DNA-dependent RNA polymerase catalyzes the transcription of DNA into RNA using the four ribonucleoside triphosphates as substrates.</text>
</comment>
<dbReference type="NCBIfam" id="NF007175">
    <property type="entry name" value="PRK09606.1"/>
    <property type="match status" value="1"/>
</dbReference>
<evidence type="ECO:0000256" key="4">
    <source>
        <dbReference type="ARBA" id="ARBA00022478"/>
    </source>
</evidence>
<dbReference type="GO" id="GO:0006351">
    <property type="term" value="P:DNA-templated transcription"/>
    <property type="evidence" value="ECO:0007669"/>
    <property type="project" value="InterPro"/>
</dbReference>
<dbReference type="InterPro" id="IPR007120">
    <property type="entry name" value="DNA-dir_RNAP_su2_dom"/>
</dbReference>
<dbReference type="Gene3D" id="2.40.270.10">
    <property type="entry name" value="DNA-directed RNA polymerase, subunit 2, domain 6"/>
    <property type="match status" value="1"/>
</dbReference>
<dbReference type="GO" id="GO:0003899">
    <property type="term" value="F:DNA-directed RNA polymerase activity"/>
    <property type="evidence" value="ECO:0007669"/>
    <property type="project" value="UniProtKB-EC"/>
</dbReference>
<organism evidence="18 19">
    <name type="scientific">Rhizopogon vesiculosus</name>
    <dbReference type="NCBI Taxonomy" id="180088"/>
    <lineage>
        <taxon>Eukaryota</taxon>
        <taxon>Fungi</taxon>
        <taxon>Dikarya</taxon>
        <taxon>Basidiomycota</taxon>
        <taxon>Agaricomycotina</taxon>
        <taxon>Agaricomycetes</taxon>
        <taxon>Agaricomycetidae</taxon>
        <taxon>Boletales</taxon>
        <taxon>Suillineae</taxon>
        <taxon>Rhizopogonaceae</taxon>
        <taxon>Rhizopogon</taxon>
    </lineage>
</organism>
<reference evidence="18 19" key="1">
    <citation type="submission" date="2016-03" db="EMBL/GenBank/DDBJ databases">
        <title>Comparative genomics of the ectomycorrhizal sister species Rhizopogon vinicolor and Rhizopogon vesiculosus (Basidiomycota: Boletales) reveals a divergence of the mating type B locus.</title>
        <authorList>
            <person name="Mujic A.B."/>
            <person name="Kuo A."/>
            <person name="Tritt A."/>
            <person name="Lipzen A."/>
            <person name="Chen C."/>
            <person name="Johnson J."/>
            <person name="Sharma A."/>
            <person name="Barry K."/>
            <person name="Grigoriev I.V."/>
            <person name="Spatafora J.W."/>
        </authorList>
    </citation>
    <scope>NUCLEOTIDE SEQUENCE [LARGE SCALE GENOMIC DNA]</scope>
    <source>
        <strain evidence="18 19">AM-OR11-056</strain>
    </source>
</reference>
<keyword evidence="11 14" id="KW-0804">Transcription</keyword>
<dbReference type="FunFam" id="3.90.1100.10:FF:000003">
    <property type="entry name" value="DNA-directed RNA polymerase subunit beta"/>
    <property type="match status" value="1"/>
</dbReference>
<comment type="subcellular location">
    <subcellularLocation>
        <location evidence="1">Nucleus</location>
    </subcellularLocation>
</comment>
<dbReference type="STRING" id="180088.A0A1J8Q6X3"/>
<dbReference type="PANTHER" id="PTHR20856">
    <property type="entry name" value="DNA-DIRECTED RNA POLYMERASE I SUBUNIT 2"/>
    <property type="match status" value="1"/>
</dbReference>
<dbReference type="InterPro" id="IPR017884">
    <property type="entry name" value="SANT_dom"/>
</dbReference>
<dbReference type="Gene3D" id="1.10.10.60">
    <property type="entry name" value="Homeodomain-like"/>
    <property type="match status" value="1"/>
</dbReference>
<evidence type="ECO:0000256" key="3">
    <source>
        <dbReference type="ARBA" id="ARBA00011730"/>
    </source>
</evidence>
<dbReference type="FunFam" id="3.90.1800.10:FF:000002">
    <property type="entry name" value="DNA-directed RNA polymerase subunit beta"/>
    <property type="match status" value="1"/>
</dbReference>
<dbReference type="Pfam" id="PF04567">
    <property type="entry name" value="RNA_pol_Rpb2_5"/>
    <property type="match status" value="1"/>
</dbReference>
<dbReference type="InterPro" id="IPR015712">
    <property type="entry name" value="DNA-dir_RNA_pol_su2"/>
</dbReference>
<comment type="subunit">
    <text evidence="3">Component of the RNA polymerase II (Pol II) complex consisting of 12 subunits.</text>
</comment>
<dbReference type="Pfam" id="PF00562">
    <property type="entry name" value="RNA_pol_Rpb2_6"/>
    <property type="match status" value="1"/>
</dbReference>
<evidence type="ECO:0000256" key="15">
    <source>
        <dbReference type="SAM" id="MobiDB-lite"/>
    </source>
</evidence>
<dbReference type="InterPro" id="IPR001005">
    <property type="entry name" value="SANT/Myb"/>
</dbReference>
<comment type="catalytic activity">
    <reaction evidence="13 14">
        <text>RNA(n) + a ribonucleoside 5'-triphosphate = RNA(n+1) + diphosphate</text>
        <dbReference type="Rhea" id="RHEA:21248"/>
        <dbReference type="Rhea" id="RHEA-COMP:14527"/>
        <dbReference type="Rhea" id="RHEA-COMP:17342"/>
        <dbReference type="ChEBI" id="CHEBI:33019"/>
        <dbReference type="ChEBI" id="CHEBI:61557"/>
        <dbReference type="ChEBI" id="CHEBI:140395"/>
        <dbReference type="EC" id="2.7.7.6"/>
    </reaction>
</comment>
<dbReference type="Pfam" id="PF04565">
    <property type="entry name" value="RNA_pol_Rpb2_3"/>
    <property type="match status" value="1"/>
</dbReference>
<evidence type="ECO:0000256" key="11">
    <source>
        <dbReference type="ARBA" id="ARBA00023163"/>
    </source>
</evidence>
<keyword evidence="7" id="KW-0479">Metal-binding</keyword>
<keyword evidence="19" id="KW-1185">Reference proteome</keyword>
<dbReference type="GO" id="GO:0032549">
    <property type="term" value="F:ribonucleoside binding"/>
    <property type="evidence" value="ECO:0007669"/>
    <property type="project" value="InterPro"/>
</dbReference>
<evidence type="ECO:0000256" key="10">
    <source>
        <dbReference type="ARBA" id="ARBA00022842"/>
    </source>
</evidence>
<dbReference type="InterPro" id="IPR007642">
    <property type="entry name" value="RNA_pol_Rpb2_2"/>
</dbReference>
<evidence type="ECO:0000256" key="14">
    <source>
        <dbReference type="RuleBase" id="RU363031"/>
    </source>
</evidence>
<dbReference type="InterPro" id="IPR007646">
    <property type="entry name" value="RNA_pol_Rpb2_4"/>
</dbReference>
<dbReference type="PROSITE" id="PS50090">
    <property type="entry name" value="MYB_LIKE"/>
    <property type="match status" value="1"/>
</dbReference>
<evidence type="ECO:0000259" key="17">
    <source>
        <dbReference type="PROSITE" id="PS51293"/>
    </source>
</evidence>
<proteinExistence type="inferred from homology"/>
<dbReference type="GO" id="GO:0031047">
    <property type="term" value="P:regulatory ncRNA-mediated gene silencing"/>
    <property type="evidence" value="ECO:0007669"/>
    <property type="project" value="UniProtKB-ARBA"/>
</dbReference>
<dbReference type="SUPFAM" id="SSF46689">
    <property type="entry name" value="Homeodomain-like"/>
    <property type="match status" value="1"/>
</dbReference>
<dbReference type="FunFam" id="3.90.1100.10:FF:000005">
    <property type="entry name" value="DNA-directed RNA polymerase subunit beta"/>
    <property type="match status" value="1"/>
</dbReference>
<feature type="domain" description="SANT" evidence="17">
    <location>
        <begin position="347"/>
        <end position="394"/>
    </location>
</feature>
<dbReference type="Pfam" id="PF15963">
    <property type="entry name" value="Myb_DNA-bind_7"/>
    <property type="match status" value="1"/>
</dbReference>
<keyword evidence="6 14" id="KW-0548">Nucleotidyltransferase</keyword>
<dbReference type="OrthoDB" id="10248617at2759"/>
<dbReference type="PROSITE" id="PS01166">
    <property type="entry name" value="RNA_POL_BETA"/>
    <property type="match status" value="1"/>
</dbReference>
<feature type="region of interest" description="Disordered" evidence="15">
    <location>
        <begin position="1"/>
        <end position="70"/>
    </location>
</feature>
<evidence type="ECO:0000256" key="2">
    <source>
        <dbReference type="ARBA" id="ARBA00006835"/>
    </source>
</evidence>
<dbReference type="Gene3D" id="3.90.1800.10">
    <property type="entry name" value="RNA polymerase alpha subunit dimerisation domain"/>
    <property type="match status" value="1"/>
</dbReference>
<dbReference type="Pfam" id="PF04561">
    <property type="entry name" value="RNA_pol_Rpb2_2"/>
    <property type="match status" value="1"/>
</dbReference>
<feature type="region of interest" description="Disordered" evidence="15">
    <location>
        <begin position="1399"/>
        <end position="1424"/>
    </location>
</feature>
<dbReference type="InterPro" id="IPR007121">
    <property type="entry name" value="RNA_pol_bsu_CS"/>
</dbReference>
<feature type="region of interest" description="Disordered" evidence="15">
    <location>
        <begin position="209"/>
        <end position="282"/>
    </location>
</feature>
<feature type="domain" description="Myb-like" evidence="16">
    <location>
        <begin position="347"/>
        <end position="387"/>
    </location>
</feature>
<dbReference type="Gene3D" id="3.90.1100.10">
    <property type="match status" value="1"/>
</dbReference>
<dbReference type="EC" id="2.7.7.6" evidence="14"/>
<dbReference type="SUPFAM" id="SSF64484">
    <property type="entry name" value="beta and beta-prime subunits of DNA dependent RNA-polymerase"/>
    <property type="match status" value="1"/>
</dbReference>
<dbReference type="FunFam" id="2.40.50.150:FF:000002">
    <property type="entry name" value="DNA-directed RNA polymerase subunit beta"/>
    <property type="match status" value="1"/>
</dbReference>
<feature type="compositionally biased region" description="Polar residues" evidence="15">
    <location>
        <begin position="234"/>
        <end position="262"/>
    </location>
</feature>
<dbReference type="InterPro" id="IPR037034">
    <property type="entry name" value="RNA_pol_Rpb2_2_sf"/>
</dbReference>
<dbReference type="CDD" id="cd00653">
    <property type="entry name" value="RNA_pol_B_RPB2"/>
    <property type="match status" value="1"/>
</dbReference>
<name>A0A1J8Q6X3_9AGAM</name>
<sequence length="1713" mass="192769">MSTRVQKGSTIFRPVAKARPRAPDANASRQPSAMPDSRLPNPPQASPQQHTLTVMPETPVSLPVASSSMPPPFVVPVAIPTTTLREPQRGSSMLISTPILLPTTRDIEIPLPALPIIQESPVIPAAESESQASSSRKRRSESRASSEGPRKSRKMRASSLPYDPDADPGEDLDPTSVTMAALCDDNGWGRVSSKAAQIVDNHLAWKKSNREKRARMRASMEAKKYGRNEDDNAQPGQSTSTPEQNNITSEPAASTEPGSAPTNGGEREGANGDPSGSGFDYSQDVATSRYNVQIRIGPNGETIIDEESLFVDRNATDETVDYTHVEESDVTKFVNSDTYGKRFRGCRWSAEETELFFDALSQFGENYELISYVLPGRDRKSCKNKFKAEDKKNPARINYCLNNRQPYGKSHWFIAKEAIHEERLDMQTLSRMTGKDFSGPTPEIRPPPVLTLAETELAPSDSAADGTISKAKKQNQPPVPEDEEEVLELDPSQVPNYEDPNYGMEEDEEEFEEITQEDCWTVISSFFEQKGLVRQQLDSFDEFVQNTMQELVDENADLILDQADQHTGHDTDMTRRYEIKFGQIYLSRPTVTEADGSVVPVFPQEARLRNLTYSAPLYIEMKKRVLLGREDPDGAPGEVLWESERHEAPEDTTKVWIGKVPIMLRSTFCILRDLQDQDLYDLNECPYDSGGYFIINGSEKVLIAQERMATNHVYVFAKAQPSPINFLAEIRSAVEKGGKTISQFQVKMFHRNQERSLGNVMKATIPYIRVDIPIWVVFRALGVISDRDILEHICYDMQDAQMLEMLKPCIDDGFVIQDREVALDFIGNRGTTTGLSRERRIRYAQEILQKEMLPHVSMSEGSESKKAYFFGYMIHRLLLAALERRELDDRDHFGKKRLDLAGPLLAGLFRMLFKKLTRDVYRYLQKCVESHKEFNLSLAVKHQTITNGLKYSLATGNWGDQKKAMSSKAGVSQVLNRYTYASTLSHLRRTNTPLGREGKIAKPRQLHNTHWGMVCPAETPEGQACGLVKNLALMACISVGSYSAPVIEFLEEWGLESLEENAHSSTPCTKVFVNGVWMGVHRDPANLVKTIKKLRRKDDISPEVSVVRDIRERELRLYTDAGRVCRPLFIVENQQLALQKKHIKWLNQGYRDEDGEEFKWEQLVKNGIIELLDAEEEETVMICMTPEDLENSRLQSAGIDPHQNDSEYDPAARLKAGLSAHTWTHCEIHPSMILGVCASIIPFPDHNQSPRNTYQSAMGKQAMGIYLTNFLVRMDTMANILYYPQKPLATTRSMEYLKFRELPAGQNAIVAILCYSGYNQEDSVIMNQSSIDRGLFRSIYYRSYMDLEKKSGVQQLEEFEKPTRDTTLRMKHGTYDKIEDDGLIAPGTGVSGEDIIIGKTAPIPPDSEELGQRTRTHTRRDVSTPLKSTENGIVDQVLITTNSEGQKFVKVRVRSTRIPQIGDKFASRHGQKGTIGITYRQEDMPFTAEGIVPDIVINPHAIPSRMTIGHLVECLLSKVATLIGNEGDATPFTDLTVESVSTFLRQKGYQSRGLEVMYHGHTGRKLQAQVYLGPTYYQRLKHMVDDKIHSRARGPVQILTRQPVEGRSRDGGLRFGEMERDCMISHGVAGFLKERLFEASDAYRLHVCDICGLTAIANLKKQSFECRACKNKTACSQLYIPYAAKLLFQELQSMNIAARLYTVSTGRVRDNGS</sequence>
<dbReference type="GO" id="GO:0008270">
    <property type="term" value="F:zinc ion binding"/>
    <property type="evidence" value="ECO:0007669"/>
    <property type="project" value="UniProtKB-KW"/>
</dbReference>
<feature type="compositionally biased region" description="Low complexity" evidence="15">
    <location>
        <begin position="125"/>
        <end position="134"/>
    </location>
</feature>
<feature type="region of interest" description="Disordered" evidence="15">
    <location>
        <begin position="122"/>
        <end position="176"/>
    </location>
</feature>
<dbReference type="GO" id="GO:0005665">
    <property type="term" value="C:RNA polymerase II, core complex"/>
    <property type="evidence" value="ECO:0007669"/>
    <property type="project" value="UniProtKB-ARBA"/>
</dbReference>
<feature type="compositionally biased region" description="Basic and acidic residues" evidence="15">
    <location>
        <begin position="218"/>
        <end position="230"/>
    </location>
</feature>
<gene>
    <name evidence="18" type="primary">RPB2</name>
    <name evidence="18" type="ORF">AZE42_02719</name>
</gene>
<dbReference type="Gene3D" id="2.40.50.150">
    <property type="match status" value="1"/>
</dbReference>
<evidence type="ECO:0000256" key="7">
    <source>
        <dbReference type="ARBA" id="ARBA00022723"/>
    </source>
</evidence>
<dbReference type="SMART" id="SM00717">
    <property type="entry name" value="SANT"/>
    <property type="match status" value="1"/>
</dbReference>
<dbReference type="PROSITE" id="PS51293">
    <property type="entry name" value="SANT"/>
    <property type="match status" value="1"/>
</dbReference>
<evidence type="ECO:0000256" key="8">
    <source>
        <dbReference type="ARBA" id="ARBA00022771"/>
    </source>
</evidence>
<comment type="caution">
    <text evidence="18">The sequence shown here is derived from an EMBL/GenBank/DDBJ whole genome shotgun (WGS) entry which is preliminary data.</text>
</comment>
<dbReference type="CDD" id="cd00167">
    <property type="entry name" value="SANT"/>
    <property type="match status" value="1"/>
</dbReference>
<protein>
    <recommendedName>
        <fullName evidence="14">DNA-directed RNA polymerase subunit beta</fullName>
        <ecNumber evidence="14">2.7.7.6</ecNumber>
    </recommendedName>
</protein>
<dbReference type="Gene3D" id="3.90.1110.10">
    <property type="entry name" value="RNA polymerase Rpb2, domain 2"/>
    <property type="match status" value="1"/>
</dbReference>
<dbReference type="InterPro" id="IPR037033">
    <property type="entry name" value="DNA-dir_RNAP_su2_hyb_sf"/>
</dbReference>
<feature type="compositionally biased region" description="Acidic residues" evidence="15">
    <location>
        <begin position="164"/>
        <end position="173"/>
    </location>
</feature>
<feature type="region of interest" description="Disordered" evidence="15">
    <location>
        <begin position="459"/>
        <end position="511"/>
    </location>
</feature>
<evidence type="ECO:0000256" key="1">
    <source>
        <dbReference type="ARBA" id="ARBA00004123"/>
    </source>
</evidence>
<dbReference type="InterPro" id="IPR009057">
    <property type="entry name" value="Homeodomain-like_sf"/>
</dbReference>
<dbReference type="Proteomes" id="UP000183567">
    <property type="component" value="Unassembled WGS sequence"/>
</dbReference>
<evidence type="ECO:0000256" key="13">
    <source>
        <dbReference type="ARBA" id="ARBA00048552"/>
    </source>
</evidence>
<feature type="compositionally biased region" description="Basic and acidic residues" evidence="15">
    <location>
        <begin position="141"/>
        <end position="150"/>
    </location>
</feature>
<dbReference type="InterPro" id="IPR007645">
    <property type="entry name" value="RNA_pol_Rpb2_3"/>
</dbReference>
<dbReference type="Gene3D" id="3.90.1070.20">
    <property type="match status" value="1"/>
</dbReference>
<dbReference type="InterPro" id="IPR014724">
    <property type="entry name" value="RNA_pol_RPB2_OB-fold"/>
</dbReference>
<comment type="similarity">
    <text evidence="2 14">Belongs to the RNA polymerase beta chain family.</text>
</comment>
<evidence type="ECO:0000313" key="19">
    <source>
        <dbReference type="Proteomes" id="UP000183567"/>
    </source>
</evidence>
<dbReference type="FunFam" id="3.90.1070.20:FF:000001">
    <property type="entry name" value="DNA-directed RNA polymerase subunit beta"/>
    <property type="match status" value="1"/>
</dbReference>
<dbReference type="InterPro" id="IPR007647">
    <property type="entry name" value="RNA_pol_Rpb2_5"/>
</dbReference>
<dbReference type="GO" id="GO:0003677">
    <property type="term" value="F:DNA binding"/>
    <property type="evidence" value="ECO:0007669"/>
    <property type="project" value="InterPro"/>
</dbReference>
<keyword evidence="10" id="KW-0460">Magnesium</keyword>
<dbReference type="Pfam" id="PF04563">
    <property type="entry name" value="RNA_pol_Rpb2_1"/>
    <property type="match status" value="1"/>
</dbReference>
<evidence type="ECO:0000313" key="18">
    <source>
        <dbReference type="EMBL" id="OJA17390.1"/>
    </source>
</evidence>
<dbReference type="EMBL" id="LVVM01002032">
    <property type="protein sequence ID" value="OJA17390.1"/>
    <property type="molecule type" value="Genomic_DNA"/>
</dbReference>
<accession>A0A1J8Q6X3</accession>
<keyword evidence="4 14" id="KW-0240">DNA-directed RNA polymerase</keyword>
<dbReference type="Pfam" id="PF04566">
    <property type="entry name" value="RNA_pol_Rpb2_4"/>
    <property type="match status" value="1"/>
</dbReference>
<dbReference type="FunFam" id="3.90.1110.10:FF:000003">
    <property type="entry name" value="DNA-directed RNA polymerase subunit beta"/>
    <property type="match status" value="1"/>
</dbReference>
<keyword evidence="12" id="KW-0539">Nucleus</keyword>
<keyword evidence="9" id="KW-0862">Zinc</keyword>
<dbReference type="Pfam" id="PF04560">
    <property type="entry name" value="RNA_pol_Rpb2_7"/>
    <property type="match status" value="1"/>
</dbReference>
<evidence type="ECO:0000256" key="9">
    <source>
        <dbReference type="ARBA" id="ARBA00022833"/>
    </source>
</evidence>
<evidence type="ECO:0000256" key="6">
    <source>
        <dbReference type="ARBA" id="ARBA00022695"/>
    </source>
</evidence>
<keyword evidence="8" id="KW-0863">Zinc-finger</keyword>
<dbReference type="InterPro" id="IPR007644">
    <property type="entry name" value="RNA_pol_bsu_protrusion"/>
</dbReference>
<evidence type="ECO:0000259" key="16">
    <source>
        <dbReference type="PROSITE" id="PS50090"/>
    </source>
</evidence>
<evidence type="ECO:0000256" key="12">
    <source>
        <dbReference type="ARBA" id="ARBA00023242"/>
    </source>
</evidence>